<gene>
    <name evidence="2" type="ORF">TM35_000082800</name>
</gene>
<dbReference type="SUPFAM" id="SSF53474">
    <property type="entry name" value="alpha/beta-Hydrolases"/>
    <property type="match status" value="1"/>
</dbReference>
<dbReference type="RefSeq" id="XP_028884548.1">
    <property type="nucleotide sequence ID" value="XM_029024145.1"/>
</dbReference>
<dbReference type="AlphaFoldDB" id="A0A1X0P0Q0"/>
<sequence length="278" mass="31379">MIKRFVFQPPGPLPSIDLMRRWNLMSIASEGEANIYYIHIRCPASAVTVAEREETLTILYSHGNAEDLGSCHEGLRLLSHAIGVDIIVYDYCGYGFSKAEGRCAPTEKSVYKDADVMYTELTERLHISPHRIILMGRSMGGGPACYLAQKHHSSIGGLILLSTFTSCLGAVRCSFLRYLFVKDMFPNKKFLKKVNDCPVLLLHGKKDEVVSFSCAEKLLKTVKKAQRVRKNESNVYHHWFDECKHNDIEIKSLDKLINVISLFTNSVSGYRSTREPVS</sequence>
<organism evidence="2 3">
    <name type="scientific">Trypanosoma theileri</name>
    <dbReference type="NCBI Taxonomy" id="67003"/>
    <lineage>
        <taxon>Eukaryota</taxon>
        <taxon>Discoba</taxon>
        <taxon>Euglenozoa</taxon>
        <taxon>Kinetoplastea</taxon>
        <taxon>Metakinetoplastina</taxon>
        <taxon>Trypanosomatida</taxon>
        <taxon>Trypanosomatidae</taxon>
        <taxon>Trypanosoma</taxon>
    </lineage>
</organism>
<protein>
    <submittedName>
        <fullName evidence="2">Putative serine peptidase, putative,serine peptidase, clan SC, family S9D</fullName>
    </submittedName>
</protein>
<dbReference type="VEuPathDB" id="TriTrypDB:TM35_000082800"/>
<evidence type="ECO:0000313" key="2">
    <source>
        <dbReference type="EMBL" id="ORC90482.1"/>
    </source>
</evidence>
<dbReference type="GeneID" id="39983925"/>
<dbReference type="Proteomes" id="UP000192257">
    <property type="component" value="Unassembled WGS sequence"/>
</dbReference>
<dbReference type="OrthoDB" id="446723at2759"/>
<dbReference type="STRING" id="67003.A0A1X0P0Q0"/>
<evidence type="ECO:0000259" key="1">
    <source>
        <dbReference type="Pfam" id="PF00561"/>
    </source>
</evidence>
<proteinExistence type="predicted"/>
<comment type="caution">
    <text evidence="2">The sequence shown here is derived from an EMBL/GenBank/DDBJ whole genome shotgun (WGS) entry which is preliminary data.</text>
</comment>
<dbReference type="Pfam" id="PF00561">
    <property type="entry name" value="Abhydrolase_1"/>
    <property type="match status" value="1"/>
</dbReference>
<accession>A0A1X0P0Q0</accession>
<name>A0A1X0P0Q0_9TRYP</name>
<dbReference type="InterPro" id="IPR029058">
    <property type="entry name" value="AB_hydrolase_fold"/>
</dbReference>
<dbReference type="EMBL" id="NBCO01000008">
    <property type="protein sequence ID" value="ORC90482.1"/>
    <property type="molecule type" value="Genomic_DNA"/>
</dbReference>
<dbReference type="PANTHER" id="PTHR12277:SF81">
    <property type="entry name" value="PROTEIN ABHD13"/>
    <property type="match status" value="1"/>
</dbReference>
<dbReference type="PANTHER" id="PTHR12277">
    <property type="entry name" value="ALPHA/BETA HYDROLASE DOMAIN-CONTAINING PROTEIN"/>
    <property type="match status" value="1"/>
</dbReference>
<keyword evidence="3" id="KW-1185">Reference proteome</keyword>
<feature type="domain" description="AB hydrolase-1" evidence="1">
    <location>
        <begin position="58"/>
        <end position="164"/>
    </location>
</feature>
<evidence type="ECO:0000313" key="3">
    <source>
        <dbReference type="Proteomes" id="UP000192257"/>
    </source>
</evidence>
<reference evidence="2 3" key="1">
    <citation type="submission" date="2017-03" db="EMBL/GenBank/DDBJ databases">
        <title>An alternative strategy for trypanosome survival in the mammalian bloodstream revealed through genome and transcriptome analysis of the ubiquitous bovine parasite Trypanosoma (Megatrypanum) theileri.</title>
        <authorList>
            <person name="Kelly S."/>
            <person name="Ivens A."/>
            <person name="Mott A."/>
            <person name="O'Neill E."/>
            <person name="Emms D."/>
            <person name="Macleod O."/>
            <person name="Voorheis P."/>
            <person name="Matthews J."/>
            <person name="Matthews K."/>
            <person name="Carrington M."/>
        </authorList>
    </citation>
    <scope>NUCLEOTIDE SEQUENCE [LARGE SCALE GENOMIC DNA]</scope>
    <source>
        <strain evidence="2">Edinburgh</strain>
    </source>
</reference>
<dbReference type="InterPro" id="IPR000073">
    <property type="entry name" value="AB_hydrolase_1"/>
</dbReference>
<dbReference type="Gene3D" id="3.40.50.1820">
    <property type="entry name" value="alpha/beta hydrolase"/>
    <property type="match status" value="1"/>
</dbReference>